<proteinExistence type="predicted"/>
<dbReference type="OMA" id="HSRPCVI"/>
<name>Q4DVZ6_TRYCC</name>
<keyword evidence="2" id="KW-1133">Transmembrane helix</keyword>
<dbReference type="PaxDb" id="353153-Q4DVZ6"/>
<dbReference type="RefSeq" id="XP_818540.1">
    <property type="nucleotide sequence ID" value="XM_813447.1"/>
</dbReference>
<dbReference type="SMART" id="SM00558">
    <property type="entry name" value="JmjC"/>
    <property type="match status" value="1"/>
</dbReference>
<dbReference type="Pfam" id="PF13621">
    <property type="entry name" value="Cupin_8"/>
    <property type="match status" value="1"/>
</dbReference>
<reference evidence="4 5" key="1">
    <citation type="journal article" date="2005" name="Science">
        <title>The genome sequence of Trypanosoma cruzi, etiologic agent of Chagas disease.</title>
        <authorList>
            <person name="El-Sayed N.M."/>
            <person name="Myler P.J."/>
            <person name="Bartholomeu D.C."/>
            <person name="Nilsson D."/>
            <person name="Aggarwal G."/>
            <person name="Tran A.N."/>
            <person name="Ghedin E."/>
            <person name="Worthey E.A."/>
            <person name="Delcher A.L."/>
            <person name="Blandin G."/>
            <person name="Westenberger S.J."/>
            <person name="Caler E."/>
            <person name="Cerqueira G.C."/>
            <person name="Branche C."/>
            <person name="Haas B."/>
            <person name="Anupama A."/>
            <person name="Arner E."/>
            <person name="Aslund L."/>
            <person name="Attipoe P."/>
            <person name="Bontempi E."/>
            <person name="Bringaud F."/>
            <person name="Burton P."/>
            <person name="Cadag E."/>
            <person name="Campbell D.A."/>
            <person name="Carrington M."/>
            <person name="Crabtree J."/>
            <person name="Darban H."/>
            <person name="da Silveira J.F."/>
            <person name="de Jong P."/>
            <person name="Edwards K."/>
            <person name="Englund P.T."/>
            <person name="Fazelina G."/>
            <person name="Feldblyum T."/>
            <person name="Ferella M."/>
            <person name="Frasch A.C."/>
            <person name="Gull K."/>
            <person name="Horn D."/>
            <person name="Hou L."/>
            <person name="Huang Y."/>
            <person name="Kindlund E."/>
            <person name="Klingbeil M."/>
            <person name="Kluge S."/>
            <person name="Koo H."/>
            <person name="Lacerda D."/>
            <person name="Levin M.J."/>
            <person name="Lorenzi H."/>
            <person name="Louie T."/>
            <person name="Machado C.R."/>
            <person name="McCulloch R."/>
            <person name="McKenna A."/>
            <person name="Mizuno Y."/>
            <person name="Mottram J.C."/>
            <person name="Nelson S."/>
            <person name="Ochaya S."/>
            <person name="Osoegawa K."/>
            <person name="Pai G."/>
            <person name="Parsons M."/>
            <person name="Pentony M."/>
            <person name="Pettersson U."/>
            <person name="Pop M."/>
            <person name="Ramirez J.L."/>
            <person name="Rinta J."/>
            <person name="Robertson L."/>
            <person name="Salzberg S.L."/>
            <person name="Sanchez D.O."/>
            <person name="Seyler A."/>
            <person name="Sharma R."/>
            <person name="Shetty J."/>
            <person name="Simpson A.J."/>
            <person name="Sisk E."/>
            <person name="Tammi M.T."/>
            <person name="Tarleton R."/>
            <person name="Teixeira S."/>
            <person name="Van Aken S."/>
            <person name="Vogt C."/>
            <person name="Ward P.N."/>
            <person name="Wickstead B."/>
            <person name="Wortman J."/>
            <person name="White O."/>
            <person name="Fraser C.M."/>
            <person name="Stuart K.D."/>
            <person name="Andersson B."/>
        </authorList>
    </citation>
    <scope>NUCLEOTIDE SEQUENCE [LARGE SCALE GENOMIC DNA]</scope>
    <source>
        <strain evidence="4 5">CL Brener</strain>
    </source>
</reference>
<dbReference type="eggNOG" id="KOG2508">
    <property type="taxonomic scope" value="Eukaryota"/>
</dbReference>
<dbReference type="SMR" id="Q4DVZ6"/>
<dbReference type="PANTHER" id="PTHR12461:SF99">
    <property type="entry name" value="BIFUNCTIONAL PEPTIDASE AND (3S)-LYSYL HYDROXYLASE JMJD7"/>
    <property type="match status" value="1"/>
</dbReference>
<sequence>MTDLCGVRYLCFCSFSLFSFFFFFCVCVCVCVCIISTRCSHTWPRHDFPLRIVCLFVVCCCWFLFFISVCMQGAGREEGRVGGRTMTDVVEAPRPATVAEAFANTAKALEQFNIERIRVEGLSSTHCWKHDKNDMEKEEDVRTLTEQAFMREFVFQSRPCVIVGALEDWPAMQRWRDDRYLFDLDGHLSGVRRETDDAAAPSSEETAATGDVAVVPKNNDHDSSDDSTHPREREEEKDGLKRVTVALTPNGRADAVTYVTYQGAREEGRENDADGEKDNVEEHFIKTEKLFMAAAEIRATLPELYHLLRENPLYPPVRPVFVDLRRPAPVVAYAQMQNNCLEVEYQHLHGDIRPELDRFGERVFGEPHEAANVWFGTPASVSSMHQDWVENLYAVVRGVKEFILIPPWEGVFVPKPELPSAAFSVQRQDGVNGYVFSGTPVHDGLTIPWMDVEFTPAALEDVSLMPTNMQERLHPLVVYVQPGEVLYLPAMWLHRVAQHADDTDRLARETQLTSSLQSTQDPPLPLIAAVNYWYDMSFTNPAVVMLREFGLLL</sequence>
<protein>
    <recommendedName>
        <fullName evidence="3">JmjC domain-containing protein</fullName>
    </recommendedName>
</protein>
<dbReference type="Proteomes" id="UP000002296">
    <property type="component" value="Unassembled WGS sequence"/>
</dbReference>
<dbReference type="AlphaFoldDB" id="Q4DVZ6"/>
<feature type="domain" description="JmjC" evidence="3">
    <location>
        <begin position="332"/>
        <end position="549"/>
    </location>
</feature>
<dbReference type="KEGG" id="tcr:506289.60"/>
<dbReference type="PROSITE" id="PS51184">
    <property type="entry name" value="JMJC"/>
    <property type="match status" value="1"/>
</dbReference>
<evidence type="ECO:0000259" key="3">
    <source>
        <dbReference type="PROSITE" id="PS51184"/>
    </source>
</evidence>
<evidence type="ECO:0000313" key="4">
    <source>
        <dbReference type="EMBL" id="EAN96689.1"/>
    </source>
</evidence>
<keyword evidence="2" id="KW-0812">Transmembrane</keyword>
<feature type="compositionally biased region" description="Low complexity" evidence="1">
    <location>
        <begin position="198"/>
        <end position="209"/>
    </location>
</feature>
<evidence type="ECO:0000313" key="5">
    <source>
        <dbReference type="Proteomes" id="UP000002296"/>
    </source>
</evidence>
<comment type="caution">
    <text evidence="4">The sequence shown here is derived from an EMBL/GenBank/DDBJ whole genome shotgun (WGS) entry which is preliminary data.</text>
</comment>
<dbReference type="InParanoid" id="Q4DVZ6"/>
<feature type="compositionally biased region" description="Basic and acidic residues" evidence="1">
    <location>
        <begin position="218"/>
        <end position="241"/>
    </location>
</feature>
<evidence type="ECO:0000256" key="1">
    <source>
        <dbReference type="SAM" id="MobiDB-lite"/>
    </source>
</evidence>
<feature type="region of interest" description="Disordered" evidence="1">
    <location>
        <begin position="193"/>
        <end position="243"/>
    </location>
</feature>
<feature type="transmembrane region" description="Helical" evidence="2">
    <location>
        <begin position="48"/>
        <end position="67"/>
    </location>
</feature>
<dbReference type="STRING" id="353153.Q4DVZ6"/>
<dbReference type="PANTHER" id="PTHR12461">
    <property type="entry name" value="HYPOXIA-INDUCIBLE FACTOR 1 ALPHA INHIBITOR-RELATED"/>
    <property type="match status" value="1"/>
</dbReference>
<gene>
    <name evidence="4" type="ORF">Tc00.1047053506289.60</name>
</gene>
<keyword evidence="5" id="KW-1185">Reference proteome</keyword>
<dbReference type="GeneID" id="3550812"/>
<keyword evidence="2" id="KW-0472">Membrane</keyword>
<evidence type="ECO:0000256" key="2">
    <source>
        <dbReference type="SAM" id="Phobius"/>
    </source>
</evidence>
<dbReference type="Gene3D" id="2.60.120.10">
    <property type="entry name" value="Jelly Rolls"/>
    <property type="match status" value="2"/>
</dbReference>
<organism evidence="4 5">
    <name type="scientific">Trypanosoma cruzi (strain CL Brener)</name>
    <dbReference type="NCBI Taxonomy" id="353153"/>
    <lineage>
        <taxon>Eukaryota</taxon>
        <taxon>Discoba</taxon>
        <taxon>Euglenozoa</taxon>
        <taxon>Kinetoplastea</taxon>
        <taxon>Metakinetoplastina</taxon>
        <taxon>Trypanosomatida</taxon>
        <taxon>Trypanosomatidae</taxon>
        <taxon>Trypanosoma</taxon>
        <taxon>Schizotrypanum</taxon>
    </lineage>
</organism>
<dbReference type="InterPro" id="IPR014710">
    <property type="entry name" value="RmlC-like_jellyroll"/>
</dbReference>
<feature type="transmembrane region" description="Helical" evidence="2">
    <location>
        <begin position="6"/>
        <end position="36"/>
    </location>
</feature>
<dbReference type="InterPro" id="IPR003347">
    <property type="entry name" value="JmjC_dom"/>
</dbReference>
<dbReference type="InterPro" id="IPR041667">
    <property type="entry name" value="Cupin_8"/>
</dbReference>
<dbReference type="SUPFAM" id="SSF51197">
    <property type="entry name" value="Clavaminate synthase-like"/>
    <property type="match status" value="1"/>
</dbReference>
<dbReference type="EMBL" id="AAHK01000136">
    <property type="protein sequence ID" value="EAN96689.1"/>
    <property type="molecule type" value="Genomic_DNA"/>
</dbReference>
<accession>Q4DVZ6</accession>